<feature type="binding site" evidence="6">
    <location>
        <position position="209"/>
    </location>
    <ligand>
        <name>NAD(+)</name>
        <dbReference type="ChEBI" id="CHEBI:57540"/>
    </ligand>
</feature>
<dbReference type="RefSeq" id="WP_018965045.1">
    <property type="nucleotide sequence ID" value="NZ_JQJE01000042.1"/>
</dbReference>
<dbReference type="GO" id="GO:0005737">
    <property type="term" value="C:cytoplasm"/>
    <property type="evidence" value="ECO:0007669"/>
    <property type="project" value="UniProtKB-SubCell"/>
</dbReference>
<comment type="similarity">
    <text evidence="6">Belongs to the NAD kinase family.</text>
</comment>
<dbReference type="GO" id="GO:0006741">
    <property type="term" value="P:NADP+ biosynthetic process"/>
    <property type="evidence" value="ECO:0007669"/>
    <property type="project" value="UniProtKB-UniRule"/>
</dbReference>
<dbReference type="Gene3D" id="3.40.50.10330">
    <property type="entry name" value="Probable inorganic polyphosphate/atp-NAD kinase, domain 1"/>
    <property type="match status" value="1"/>
</dbReference>
<evidence type="ECO:0000256" key="1">
    <source>
        <dbReference type="ARBA" id="ARBA00022679"/>
    </source>
</evidence>
<dbReference type="AlphaFoldDB" id="A0A0A2F335"/>
<evidence type="ECO:0000256" key="3">
    <source>
        <dbReference type="ARBA" id="ARBA00022857"/>
    </source>
</evidence>
<comment type="function">
    <text evidence="6">Involved in the regulation of the intracellular balance of NAD and NADP, and is a key enzyme in the biosynthesis of NADP. Catalyzes specifically the phosphorylation on 2'-hydroxyl of the adenosine moiety of NAD to yield NADP.</text>
</comment>
<keyword evidence="3 6" id="KW-0521">NADP</keyword>
<keyword evidence="6" id="KW-0067">ATP-binding</keyword>
<reference evidence="7 9" key="1">
    <citation type="submission" date="2014-08" db="EMBL/GenBank/DDBJ databases">
        <title>Porphyromonas gulae strain:COT-052_OH1451 Genome sequencing.</title>
        <authorList>
            <person name="Wallis C."/>
            <person name="Deusch O."/>
            <person name="O'Flynn C."/>
            <person name="Davis I."/>
            <person name="Jospin G."/>
            <person name="Darling A.E."/>
            <person name="Coil D.A."/>
            <person name="Alexiev A."/>
            <person name="Horsfall A."/>
            <person name="Kirkwood N."/>
            <person name="Harris S."/>
            <person name="Eisen J.A."/>
        </authorList>
    </citation>
    <scope>NUCLEOTIDE SEQUENCE [LARGE SCALE GENOMIC DNA]</scope>
    <source>
        <strain evidence="9">COT-052 OH1451</strain>
        <strain evidence="7">COT-052_OH1451</strain>
    </source>
</reference>
<dbReference type="GO" id="GO:0046872">
    <property type="term" value="F:metal ion binding"/>
    <property type="evidence" value="ECO:0007669"/>
    <property type="project" value="UniProtKB-UniRule"/>
</dbReference>
<name>A0A0A2F335_9PORP</name>
<evidence type="ECO:0000313" key="8">
    <source>
        <dbReference type="EMBL" id="KGN86162.1"/>
    </source>
</evidence>
<reference evidence="8 10" key="2">
    <citation type="submission" date="2014-08" db="EMBL/GenBank/DDBJ databases">
        <title>Porphyromonas gulae strain:COT-052_OH3439 Genome sequencing.</title>
        <authorList>
            <person name="Wallis C."/>
            <person name="Deusch O."/>
            <person name="O'Flynn C."/>
            <person name="Davis I."/>
            <person name="Jospin G."/>
            <person name="Darling A.E."/>
            <person name="Coil D.A."/>
            <person name="Alexiev A."/>
            <person name="Horsfall A."/>
            <person name="Kirkwood N."/>
            <person name="Harris S."/>
            <person name="Eisen J.A."/>
        </authorList>
    </citation>
    <scope>NUCLEOTIDE SEQUENCE [LARGE SCALE GENOMIC DNA]</scope>
    <source>
        <strain evidence="10">COT-052 OH3439</strain>
        <strain evidence="8">COT-052_OH3439</strain>
    </source>
</reference>
<accession>A0A0A2F335</accession>
<dbReference type="SUPFAM" id="SSF111331">
    <property type="entry name" value="NAD kinase/diacylglycerol kinase-like"/>
    <property type="match status" value="1"/>
</dbReference>
<evidence type="ECO:0000256" key="2">
    <source>
        <dbReference type="ARBA" id="ARBA00022777"/>
    </source>
</evidence>
<keyword evidence="1 6" id="KW-0808">Transferase</keyword>
<dbReference type="Gene3D" id="2.60.200.30">
    <property type="entry name" value="Probable inorganic polyphosphate/atp-NAD kinase, domain 2"/>
    <property type="match status" value="1"/>
</dbReference>
<feature type="binding site" evidence="6">
    <location>
        <position position="78"/>
    </location>
    <ligand>
        <name>NAD(+)</name>
        <dbReference type="ChEBI" id="CHEBI:57540"/>
    </ligand>
</feature>
<dbReference type="Proteomes" id="UP000030146">
    <property type="component" value="Unassembled WGS sequence"/>
</dbReference>
<gene>
    <name evidence="7" type="primary">ppnK</name>
    <name evidence="6" type="synonym">nadK</name>
    <name evidence="7" type="ORF">HR08_08920</name>
    <name evidence="8" type="ORF">HR15_08345</name>
</gene>
<evidence type="ECO:0000313" key="9">
    <source>
        <dbReference type="Proteomes" id="UP000030130"/>
    </source>
</evidence>
<dbReference type="InterPro" id="IPR016064">
    <property type="entry name" value="NAD/diacylglycerol_kinase_sf"/>
</dbReference>
<organism evidence="7 9">
    <name type="scientific">Porphyromonas gulae</name>
    <dbReference type="NCBI Taxonomy" id="111105"/>
    <lineage>
        <taxon>Bacteria</taxon>
        <taxon>Pseudomonadati</taxon>
        <taxon>Bacteroidota</taxon>
        <taxon>Bacteroidia</taxon>
        <taxon>Bacteroidales</taxon>
        <taxon>Porphyromonadaceae</taxon>
        <taxon>Porphyromonas</taxon>
    </lineage>
</organism>
<dbReference type="InterPro" id="IPR002504">
    <property type="entry name" value="NADK"/>
</dbReference>
<dbReference type="GO" id="GO:0051287">
    <property type="term" value="F:NAD binding"/>
    <property type="evidence" value="ECO:0007669"/>
    <property type="project" value="UniProtKB-ARBA"/>
</dbReference>
<evidence type="ECO:0000256" key="6">
    <source>
        <dbReference type="HAMAP-Rule" id="MF_00361"/>
    </source>
</evidence>
<dbReference type="Pfam" id="PF01513">
    <property type="entry name" value="NAD_kinase"/>
    <property type="match status" value="1"/>
</dbReference>
<feature type="active site" description="Proton acceptor" evidence="6">
    <location>
        <position position="73"/>
    </location>
</feature>
<evidence type="ECO:0000313" key="7">
    <source>
        <dbReference type="EMBL" id="KGN84447.1"/>
    </source>
</evidence>
<evidence type="ECO:0000313" key="10">
    <source>
        <dbReference type="Proteomes" id="UP000030146"/>
    </source>
</evidence>
<dbReference type="PANTHER" id="PTHR20275:SF0">
    <property type="entry name" value="NAD KINASE"/>
    <property type="match status" value="1"/>
</dbReference>
<keyword evidence="2 6" id="KW-0418">Kinase</keyword>
<dbReference type="Pfam" id="PF20143">
    <property type="entry name" value="NAD_kinase_C"/>
    <property type="match status" value="1"/>
</dbReference>
<feature type="binding site" evidence="6">
    <location>
        <begin position="144"/>
        <end position="145"/>
    </location>
    <ligand>
        <name>NAD(+)</name>
        <dbReference type="ChEBI" id="CHEBI:57540"/>
    </ligand>
</feature>
<keyword evidence="6" id="KW-0547">Nucleotide-binding</keyword>
<keyword evidence="4 6" id="KW-0520">NAD</keyword>
<dbReference type="EMBL" id="JRAK01000115">
    <property type="protein sequence ID" value="KGN86162.1"/>
    <property type="molecule type" value="Genomic_DNA"/>
</dbReference>
<dbReference type="InterPro" id="IPR017437">
    <property type="entry name" value="ATP-NAD_kinase_PpnK-typ_C"/>
</dbReference>
<keyword evidence="6" id="KW-0963">Cytoplasm</keyword>
<proteinExistence type="inferred from homology"/>
<dbReference type="HAMAP" id="MF_00361">
    <property type="entry name" value="NAD_kinase"/>
    <property type="match status" value="1"/>
</dbReference>
<evidence type="ECO:0000256" key="5">
    <source>
        <dbReference type="ARBA" id="ARBA00047925"/>
    </source>
</evidence>
<feature type="binding site" evidence="6">
    <location>
        <begin position="73"/>
        <end position="74"/>
    </location>
    <ligand>
        <name>NAD(+)</name>
        <dbReference type="ChEBI" id="CHEBI:57540"/>
    </ligand>
</feature>
<dbReference type="STRING" id="111105.HR09_02385"/>
<dbReference type="Proteomes" id="UP000030130">
    <property type="component" value="Unassembled WGS sequence"/>
</dbReference>
<comment type="subcellular location">
    <subcellularLocation>
        <location evidence="6">Cytoplasm</location>
    </subcellularLocation>
</comment>
<dbReference type="GO" id="GO:0019674">
    <property type="term" value="P:NAD+ metabolic process"/>
    <property type="evidence" value="ECO:0007669"/>
    <property type="project" value="InterPro"/>
</dbReference>
<dbReference type="GO" id="GO:0003951">
    <property type="term" value="F:NAD+ kinase activity"/>
    <property type="evidence" value="ECO:0007669"/>
    <property type="project" value="UniProtKB-UniRule"/>
</dbReference>
<sequence length="288" mass="31687">MKKIAIFGSHHKSEQGASIKALILKLEEAGTPLYIERKFLSFLEQDLDFHPAICGVIDTLPEHIDYVICMGGDGTFLRTAHQIGVSQIPVLGVNTGRLGFLTDVDCHEASELITRLLDGDFTIETRSLLEVTEGNGSSPSYALNEAAILKRETGSMIRVNAYLNDDYLAAYDADGLVVATPSGSTAYSLSGNGPIIMPACRNFVLTPIAPHSLNMRPLVVPDDTAIRLEVDSRSRNYLLVLDGRTRTLPCDTSILLKRAPHTLRMIRLRPHSFAETLRRKLMWGAAVR</sequence>
<feature type="binding site" evidence="6">
    <location>
        <position position="174"/>
    </location>
    <ligand>
        <name>NAD(+)</name>
        <dbReference type="ChEBI" id="CHEBI:57540"/>
    </ligand>
</feature>
<dbReference type="InterPro" id="IPR017438">
    <property type="entry name" value="ATP-NAD_kinase_N"/>
</dbReference>
<comment type="caution">
    <text evidence="7">The sequence shown here is derived from an EMBL/GenBank/DDBJ whole genome shotgun (WGS) entry which is preliminary data.</text>
</comment>
<dbReference type="PANTHER" id="PTHR20275">
    <property type="entry name" value="NAD KINASE"/>
    <property type="match status" value="1"/>
</dbReference>
<evidence type="ECO:0000256" key="4">
    <source>
        <dbReference type="ARBA" id="ARBA00023027"/>
    </source>
</evidence>
<protein>
    <recommendedName>
        <fullName evidence="6">NAD kinase</fullName>
        <ecNumber evidence="6">2.7.1.23</ecNumber>
    </recommendedName>
    <alternativeName>
        <fullName evidence="6">ATP-dependent NAD kinase</fullName>
    </alternativeName>
</protein>
<dbReference type="EC" id="2.7.1.23" evidence="6"/>
<dbReference type="OrthoDB" id="9774737at2"/>
<dbReference type="GO" id="GO:0005524">
    <property type="term" value="F:ATP binding"/>
    <property type="evidence" value="ECO:0007669"/>
    <property type="project" value="UniProtKB-KW"/>
</dbReference>
<comment type="cofactor">
    <cofactor evidence="6">
        <name>a divalent metal cation</name>
        <dbReference type="ChEBI" id="CHEBI:60240"/>
    </cofactor>
</comment>
<feature type="binding site" evidence="6">
    <location>
        <begin position="185"/>
        <end position="190"/>
    </location>
    <ligand>
        <name>NAD(+)</name>
        <dbReference type="ChEBI" id="CHEBI:57540"/>
    </ligand>
</feature>
<dbReference type="NCBIfam" id="NF002521">
    <property type="entry name" value="PRK01911.1"/>
    <property type="match status" value="1"/>
</dbReference>
<dbReference type="eggNOG" id="COG0061">
    <property type="taxonomic scope" value="Bacteria"/>
</dbReference>
<comment type="caution">
    <text evidence="6">Lacks conserved residue(s) required for the propagation of feature annotation.</text>
</comment>
<dbReference type="PATRIC" id="fig|111105.18.peg.1293"/>
<comment type="catalytic activity">
    <reaction evidence="5 6">
        <text>NAD(+) + ATP = ADP + NADP(+) + H(+)</text>
        <dbReference type="Rhea" id="RHEA:18629"/>
        <dbReference type="ChEBI" id="CHEBI:15378"/>
        <dbReference type="ChEBI" id="CHEBI:30616"/>
        <dbReference type="ChEBI" id="CHEBI:57540"/>
        <dbReference type="ChEBI" id="CHEBI:58349"/>
        <dbReference type="ChEBI" id="CHEBI:456216"/>
        <dbReference type="EC" id="2.7.1.23"/>
    </reaction>
</comment>
<dbReference type="EMBL" id="JRAI01000071">
    <property type="protein sequence ID" value="KGN84447.1"/>
    <property type="molecule type" value="Genomic_DNA"/>
</dbReference>
<keyword evidence="10" id="KW-1185">Reference proteome</keyword>